<dbReference type="Pfam" id="PF00005">
    <property type="entry name" value="ABC_tran"/>
    <property type="match status" value="1"/>
</dbReference>
<dbReference type="RefSeq" id="WP_307635139.1">
    <property type="nucleotide sequence ID" value="NZ_JAUSQL010000001.1"/>
</dbReference>
<dbReference type="InterPro" id="IPR039421">
    <property type="entry name" value="Type_1_exporter"/>
</dbReference>
<dbReference type="InterPro" id="IPR027417">
    <property type="entry name" value="P-loop_NTPase"/>
</dbReference>
<feature type="transmembrane region" description="Helical" evidence="7">
    <location>
        <begin position="242"/>
        <end position="262"/>
    </location>
</feature>
<name>A0ABT9PJZ5_9ACTO</name>
<dbReference type="PANTHER" id="PTHR24221:SF654">
    <property type="entry name" value="ATP-BINDING CASSETTE SUB-FAMILY B MEMBER 6"/>
    <property type="match status" value="1"/>
</dbReference>
<keyword evidence="6 7" id="KW-0472">Membrane</keyword>
<dbReference type="PROSITE" id="PS50929">
    <property type="entry name" value="ABC_TM1F"/>
    <property type="match status" value="1"/>
</dbReference>
<dbReference type="PANTHER" id="PTHR24221">
    <property type="entry name" value="ATP-BINDING CASSETTE SUB-FAMILY B"/>
    <property type="match status" value="1"/>
</dbReference>
<organism evidence="10 11">
    <name type="scientific">Trueperella abortisuis</name>
    <dbReference type="NCBI Taxonomy" id="445930"/>
    <lineage>
        <taxon>Bacteria</taxon>
        <taxon>Bacillati</taxon>
        <taxon>Actinomycetota</taxon>
        <taxon>Actinomycetes</taxon>
        <taxon>Actinomycetales</taxon>
        <taxon>Actinomycetaceae</taxon>
        <taxon>Trueperella</taxon>
    </lineage>
</organism>
<reference evidence="10 11" key="1">
    <citation type="submission" date="2023-07" db="EMBL/GenBank/DDBJ databases">
        <title>Sequencing the genomes of 1000 actinobacteria strains.</title>
        <authorList>
            <person name="Klenk H.-P."/>
        </authorList>
    </citation>
    <scope>NUCLEOTIDE SEQUENCE [LARGE SCALE GENOMIC DNA]</scope>
    <source>
        <strain evidence="10 11">DSM 19515</strain>
    </source>
</reference>
<dbReference type="InterPro" id="IPR011527">
    <property type="entry name" value="ABC1_TM_dom"/>
</dbReference>
<dbReference type="PROSITE" id="PS50893">
    <property type="entry name" value="ABC_TRANSPORTER_2"/>
    <property type="match status" value="1"/>
</dbReference>
<dbReference type="SMART" id="SM00382">
    <property type="entry name" value="AAA"/>
    <property type="match status" value="1"/>
</dbReference>
<evidence type="ECO:0000313" key="10">
    <source>
        <dbReference type="EMBL" id="MDP9833046.1"/>
    </source>
</evidence>
<evidence type="ECO:0000256" key="6">
    <source>
        <dbReference type="ARBA" id="ARBA00023136"/>
    </source>
</evidence>
<comment type="subcellular location">
    <subcellularLocation>
        <location evidence="1">Cell membrane</location>
        <topology evidence="1">Multi-pass membrane protein</topology>
    </subcellularLocation>
</comment>
<sequence>MWIREVLTDPPARAWAVISASWARTLFLALAAVATGKLATNLWQGSAWIVPLLAVVALVLAAALSAAIAELVPSRIQSAEESHWRARILSSALAGTLKAPARRGPPVSGDGATVDAAMSGAERIAGYRAGFLAPTLASFTAPVIVLAVWAIWVDWVSALVLGAFVALVPLIIMTAGKLLRGSNHEYRMKEAQATNRYVEMIEGIGTIKVLGGAARARDEFAASARASMASLGTLLVKNQRMIIANDLIFGFLMTGLGLILLLSRAREIGPGGVIAAVLLLVLLHEPIDRVGRTFYIGLGGRARREQVDQMLGEEFVPRAATVPEQAAYELAGLTVSLGGRPILADISLSIPAGAHVALVGPTGAGKTTLLKVLAGLVEAPGVTLNGQVARAAELRAAATLVSQRAGILSTTIGDNLSLVGGLSEAEKAELLAQAHLDLADFPQGLDTSVGQSGALLSGGQRRRLILARAMSRPRPALLLDETTADLDRQTEARIRAELARLGQGRTVVQVAHRLDMVADADLIVVLEHGRITDQGSPAELAARPGFYAAALDAEVTRG</sequence>
<dbReference type="InterPro" id="IPR036640">
    <property type="entry name" value="ABC1_TM_sf"/>
</dbReference>
<keyword evidence="4" id="KW-0067">ATP-binding</keyword>
<evidence type="ECO:0000256" key="7">
    <source>
        <dbReference type="SAM" id="Phobius"/>
    </source>
</evidence>
<accession>A0ABT9PJZ5</accession>
<keyword evidence="3" id="KW-0547">Nucleotide-binding</keyword>
<feature type="transmembrane region" description="Helical" evidence="7">
    <location>
        <begin position="131"/>
        <end position="152"/>
    </location>
</feature>
<dbReference type="Gene3D" id="3.40.50.300">
    <property type="entry name" value="P-loop containing nucleotide triphosphate hydrolases"/>
    <property type="match status" value="1"/>
</dbReference>
<dbReference type="SUPFAM" id="SSF90123">
    <property type="entry name" value="ABC transporter transmembrane region"/>
    <property type="match status" value="1"/>
</dbReference>
<comment type="caution">
    <text evidence="10">The sequence shown here is derived from an EMBL/GenBank/DDBJ whole genome shotgun (WGS) entry which is preliminary data.</text>
</comment>
<keyword evidence="2 7" id="KW-0812">Transmembrane</keyword>
<dbReference type="InterPro" id="IPR003439">
    <property type="entry name" value="ABC_transporter-like_ATP-bd"/>
</dbReference>
<evidence type="ECO:0000313" key="11">
    <source>
        <dbReference type="Proteomes" id="UP001230145"/>
    </source>
</evidence>
<feature type="transmembrane region" description="Helical" evidence="7">
    <location>
        <begin position="46"/>
        <end position="69"/>
    </location>
</feature>
<dbReference type="Gene3D" id="1.20.1560.10">
    <property type="entry name" value="ABC transporter type 1, transmembrane domain"/>
    <property type="match status" value="1"/>
</dbReference>
<keyword evidence="5 7" id="KW-1133">Transmembrane helix</keyword>
<evidence type="ECO:0000259" key="9">
    <source>
        <dbReference type="PROSITE" id="PS50929"/>
    </source>
</evidence>
<feature type="transmembrane region" description="Helical" evidence="7">
    <location>
        <begin position="158"/>
        <end position="179"/>
    </location>
</feature>
<evidence type="ECO:0000256" key="4">
    <source>
        <dbReference type="ARBA" id="ARBA00022840"/>
    </source>
</evidence>
<dbReference type="EMBL" id="JAUSQL010000001">
    <property type="protein sequence ID" value="MDP9833046.1"/>
    <property type="molecule type" value="Genomic_DNA"/>
</dbReference>
<dbReference type="Pfam" id="PF00664">
    <property type="entry name" value="ABC_membrane"/>
    <property type="match status" value="1"/>
</dbReference>
<evidence type="ECO:0000256" key="3">
    <source>
        <dbReference type="ARBA" id="ARBA00022741"/>
    </source>
</evidence>
<protein>
    <submittedName>
        <fullName evidence="10">ABC-type transport system involved in cytochrome bd biosynthesis fused ATPase/permease subunit</fullName>
    </submittedName>
</protein>
<gene>
    <name evidence="10" type="ORF">J2S45_001725</name>
</gene>
<evidence type="ECO:0000259" key="8">
    <source>
        <dbReference type="PROSITE" id="PS50893"/>
    </source>
</evidence>
<dbReference type="SUPFAM" id="SSF52540">
    <property type="entry name" value="P-loop containing nucleoside triphosphate hydrolases"/>
    <property type="match status" value="1"/>
</dbReference>
<evidence type="ECO:0000256" key="5">
    <source>
        <dbReference type="ARBA" id="ARBA00022989"/>
    </source>
</evidence>
<evidence type="ECO:0000256" key="1">
    <source>
        <dbReference type="ARBA" id="ARBA00004651"/>
    </source>
</evidence>
<dbReference type="PROSITE" id="PS00211">
    <property type="entry name" value="ABC_TRANSPORTER_1"/>
    <property type="match status" value="1"/>
</dbReference>
<feature type="domain" description="ABC transmembrane type-1" evidence="9">
    <location>
        <begin position="15"/>
        <end position="294"/>
    </location>
</feature>
<feature type="transmembrane region" description="Helical" evidence="7">
    <location>
        <begin position="12"/>
        <end position="34"/>
    </location>
</feature>
<feature type="domain" description="ABC transporter" evidence="8">
    <location>
        <begin position="328"/>
        <end position="553"/>
    </location>
</feature>
<proteinExistence type="predicted"/>
<dbReference type="Proteomes" id="UP001230145">
    <property type="component" value="Unassembled WGS sequence"/>
</dbReference>
<keyword evidence="11" id="KW-1185">Reference proteome</keyword>
<evidence type="ECO:0000256" key="2">
    <source>
        <dbReference type="ARBA" id="ARBA00022692"/>
    </source>
</evidence>
<dbReference type="InterPro" id="IPR017871">
    <property type="entry name" value="ABC_transporter-like_CS"/>
</dbReference>
<dbReference type="InterPro" id="IPR003593">
    <property type="entry name" value="AAA+_ATPase"/>
</dbReference>